<keyword evidence="1 2" id="KW-0238">DNA-binding</keyword>
<evidence type="ECO:0000256" key="1">
    <source>
        <dbReference type="ARBA" id="ARBA00023125"/>
    </source>
</evidence>
<dbReference type="PROSITE" id="PS50977">
    <property type="entry name" value="HTH_TETR_2"/>
    <property type="match status" value="1"/>
</dbReference>
<protein>
    <recommendedName>
        <fullName evidence="3">HTH tetR-type domain-containing protein</fullName>
    </recommendedName>
</protein>
<dbReference type="OrthoDB" id="4541465at2"/>
<evidence type="ECO:0000256" key="2">
    <source>
        <dbReference type="PROSITE-ProRule" id="PRU00335"/>
    </source>
</evidence>
<proteinExistence type="predicted"/>
<dbReference type="PRINTS" id="PR00455">
    <property type="entry name" value="HTHTETR"/>
</dbReference>
<dbReference type="Gene3D" id="1.10.357.10">
    <property type="entry name" value="Tetracycline Repressor, domain 2"/>
    <property type="match status" value="1"/>
</dbReference>
<feature type="domain" description="HTH tetR-type" evidence="3">
    <location>
        <begin position="10"/>
        <end position="70"/>
    </location>
</feature>
<evidence type="ECO:0000313" key="4">
    <source>
        <dbReference type="EMBL" id="ASJ70190.1"/>
    </source>
</evidence>
<keyword evidence="5" id="KW-1185">Reference proteome</keyword>
<gene>
    <name evidence="4" type="ORF">IMCC3135_00320</name>
</gene>
<reference evidence="4 5" key="1">
    <citation type="submission" date="2016-12" db="EMBL/GenBank/DDBJ databases">
        <authorList>
            <person name="Song W.-J."/>
            <person name="Kurnit D.M."/>
        </authorList>
    </citation>
    <scope>NUCLEOTIDE SEQUENCE [LARGE SCALE GENOMIC DNA]</scope>
    <source>
        <strain evidence="4 5">IMCC3135</strain>
    </source>
</reference>
<dbReference type="AlphaFoldDB" id="A0A2Z2NMU0"/>
<dbReference type="SUPFAM" id="SSF46689">
    <property type="entry name" value="Homeodomain-like"/>
    <property type="match status" value="1"/>
</dbReference>
<dbReference type="InterPro" id="IPR001647">
    <property type="entry name" value="HTH_TetR"/>
</dbReference>
<accession>A0A2Z2NMU0</accession>
<organism evidence="4 5">
    <name type="scientific">Granulosicoccus antarcticus IMCC3135</name>
    <dbReference type="NCBI Taxonomy" id="1192854"/>
    <lineage>
        <taxon>Bacteria</taxon>
        <taxon>Pseudomonadati</taxon>
        <taxon>Pseudomonadota</taxon>
        <taxon>Gammaproteobacteria</taxon>
        <taxon>Chromatiales</taxon>
        <taxon>Granulosicoccaceae</taxon>
        <taxon>Granulosicoccus</taxon>
    </lineage>
</organism>
<dbReference type="InterPro" id="IPR009057">
    <property type="entry name" value="Homeodomain-like_sf"/>
</dbReference>
<name>A0A2Z2NMU0_9GAMM</name>
<dbReference type="GO" id="GO:0003677">
    <property type="term" value="F:DNA binding"/>
    <property type="evidence" value="ECO:0007669"/>
    <property type="project" value="UniProtKB-UniRule"/>
</dbReference>
<evidence type="ECO:0000313" key="5">
    <source>
        <dbReference type="Proteomes" id="UP000250079"/>
    </source>
</evidence>
<dbReference type="KEGG" id="gai:IMCC3135_00320"/>
<feature type="DNA-binding region" description="H-T-H motif" evidence="2">
    <location>
        <begin position="33"/>
        <end position="52"/>
    </location>
</feature>
<sequence>MPAARSHKSPGSRQLWLDEAISLLKSNGVEAVKVMPLAQSLGLSRTGFYSHFLSREALLDDIISYWESKNTPALVLQANAYAQTISEAVLNLFDCWFDEAVFDAQLDMAIRNWARNEATLESRLKSADNERIQAVASVFVKFGFNQSQADVRAMTMIYTQIGYIAMNVQEPLLQRLERAPGYVEVMSGMLPNEEEMARFIARHTLISSTLCQVRS</sequence>
<dbReference type="Proteomes" id="UP000250079">
    <property type="component" value="Chromosome"/>
</dbReference>
<evidence type="ECO:0000259" key="3">
    <source>
        <dbReference type="PROSITE" id="PS50977"/>
    </source>
</evidence>
<dbReference type="Pfam" id="PF00440">
    <property type="entry name" value="TetR_N"/>
    <property type="match status" value="1"/>
</dbReference>
<dbReference type="EMBL" id="CP018632">
    <property type="protein sequence ID" value="ASJ70190.1"/>
    <property type="molecule type" value="Genomic_DNA"/>
</dbReference>
<dbReference type="RefSeq" id="WP_088915755.1">
    <property type="nucleotide sequence ID" value="NZ_CP018632.1"/>
</dbReference>